<organism evidence="4 5">
    <name type="scientific">Saccharobesus litoralis</name>
    <dbReference type="NCBI Taxonomy" id="2172099"/>
    <lineage>
        <taxon>Bacteria</taxon>
        <taxon>Pseudomonadati</taxon>
        <taxon>Pseudomonadota</taxon>
        <taxon>Gammaproteobacteria</taxon>
        <taxon>Alteromonadales</taxon>
        <taxon>Alteromonadaceae</taxon>
        <taxon>Saccharobesus</taxon>
    </lineage>
</organism>
<dbReference type="PANTHER" id="PTHR21363:SF0">
    <property type="entry name" value="PREPHENATE DEHYDROGENASE [NADP(+)]"/>
    <property type="match status" value="1"/>
</dbReference>
<feature type="domain" description="Prephenate/arogenate dehydrogenase" evidence="3">
    <location>
        <begin position="43"/>
        <end position="306"/>
    </location>
</feature>
<sequence length="329" mass="37510">MTEPLKQRIDEIQLQIERLRAEQLQLQQTLQASQTHNLSADPKRIAVIGGAGRLGSLFVKWFRMSGHTVTVVDKNDWENVGALVQGCQLVLVSVPINLTEQTIEQLAPQLDSSVVLADVTSVKVKPLDAMLKAHPGPVVGLHPMFGPDVENMDDQVIVHCAGREQDKYQWLLDEFKQQGAKLHCTSAESHDKAMAFIQVMRHFTTFVYGMLLQREAPELRELIAISSPIYRLELAMVGRLFAQDPQLYADIIFANQDNFDLLRRYMQAYDKGLELLDMGCKEEFKREFNLVTDWFGDFAEHFLEESRDLLEAAHHTVKKHNSLIWEGQE</sequence>
<dbReference type="InterPro" id="IPR008927">
    <property type="entry name" value="6-PGluconate_DH-like_C_sf"/>
</dbReference>
<evidence type="ECO:0000313" key="5">
    <source>
        <dbReference type="Proteomes" id="UP000244441"/>
    </source>
</evidence>
<dbReference type="SUPFAM" id="SSF48179">
    <property type="entry name" value="6-phosphogluconate dehydrogenase C-terminal domain-like"/>
    <property type="match status" value="1"/>
</dbReference>
<dbReference type="Gene3D" id="1.10.3660.10">
    <property type="entry name" value="6-phosphogluconate dehydrogenase C-terminal like domain"/>
    <property type="match status" value="1"/>
</dbReference>
<dbReference type="Proteomes" id="UP000244441">
    <property type="component" value="Chromosome"/>
</dbReference>
<dbReference type="InterPro" id="IPR036291">
    <property type="entry name" value="NAD(P)-bd_dom_sf"/>
</dbReference>
<dbReference type="InterPro" id="IPR046826">
    <property type="entry name" value="PDH_N"/>
</dbReference>
<evidence type="ECO:0000313" key="4">
    <source>
        <dbReference type="EMBL" id="AWB64983.1"/>
    </source>
</evidence>
<dbReference type="SUPFAM" id="SSF51735">
    <property type="entry name" value="NAD(P)-binding Rossmann-fold domains"/>
    <property type="match status" value="1"/>
</dbReference>
<dbReference type="PROSITE" id="PS51176">
    <property type="entry name" value="PDH_ADH"/>
    <property type="match status" value="1"/>
</dbReference>
<keyword evidence="5" id="KW-1185">Reference proteome</keyword>
<dbReference type="InterPro" id="IPR050812">
    <property type="entry name" value="Preph/Arog_dehydrog"/>
</dbReference>
<dbReference type="GO" id="GO:0008977">
    <property type="term" value="F:prephenate dehydrogenase (NAD+) activity"/>
    <property type="evidence" value="ECO:0007669"/>
    <property type="project" value="InterPro"/>
</dbReference>
<dbReference type="GO" id="GO:0004665">
    <property type="term" value="F:prephenate dehydrogenase (NADP+) activity"/>
    <property type="evidence" value="ECO:0007669"/>
    <property type="project" value="InterPro"/>
</dbReference>
<dbReference type="EMBL" id="CP026604">
    <property type="protein sequence ID" value="AWB64983.1"/>
    <property type="molecule type" value="Genomic_DNA"/>
</dbReference>
<dbReference type="GO" id="GO:0070403">
    <property type="term" value="F:NAD+ binding"/>
    <property type="evidence" value="ECO:0007669"/>
    <property type="project" value="InterPro"/>
</dbReference>
<reference evidence="4 5" key="1">
    <citation type="submission" date="2018-01" db="EMBL/GenBank/DDBJ databases">
        <title>Genome sequence of a Cantenovulum-like bacteria.</title>
        <authorList>
            <person name="Tan W.R."/>
            <person name="Lau N.-S."/>
            <person name="Go F."/>
            <person name="Amirul A.-A.A."/>
        </authorList>
    </citation>
    <scope>NUCLEOTIDE SEQUENCE [LARGE SCALE GENOMIC DNA]</scope>
    <source>
        <strain evidence="4 5">CCB-QB4</strain>
    </source>
</reference>
<proteinExistence type="predicted"/>
<dbReference type="AlphaFoldDB" id="A0A2S0VL99"/>
<keyword evidence="1" id="KW-0560">Oxidoreductase</keyword>
<protein>
    <submittedName>
        <fullName evidence="4">Bifunctional chorismate mutase/prephenate dehydrogenase</fullName>
    </submittedName>
</protein>
<accession>A0A2S0VL99</accession>
<dbReference type="RefSeq" id="WP_108601062.1">
    <property type="nucleotide sequence ID" value="NZ_CP026604.1"/>
</dbReference>
<feature type="coiled-coil region" evidence="2">
    <location>
        <begin position="2"/>
        <end position="36"/>
    </location>
</feature>
<dbReference type="KEGG" id="cate:C2869_00350"/>
<keyword evidence="2" id="KW-0175">Coiled coil</keyword>
<dbReference type="InterPro" id="IPR003099">
    <property type="entry name" value="Prephen_DH"/>
</dbReference>
<dbReference type="OrthoDB" id="6198144at2"/>
<dbReference type="NCBIfam" id="NF008400">
    <property type="entry name" value="PRK11199.1"/>
    <property type="match status" value="1"/>
</dbReference>
<name>A0A2S0VL99_9ALTE</name>
<evidence type="ECO:0000259" key="3">
    <source>
        <dbReference type="PROSITE" id="PS51176"/>
    </source>
</evidence>
<dbReference type="InterPro" id="IPR046825">
    <property type="entry name" value="PDH_C"/>
</dbReference>
<dbReference type="GO" id="GO:0006571">
    <property type="term" value="P:tyrosine biosynthetic process"/>
    <property type="evidence" value="ECO:0007669"/>
    <property type="project" value="InterPro"/>
</dbReference>
<dbReference type="Pfam" id="PF20463">
    <property type="entry name" value="PDH_C"/>
    <property type="match status" value="1"/>
</dbReference>
<dbReference type="Pfam" id="PF02153">
    <property type="entry name" value="PDH_N"/>
    <property type="match status" value="1"/>
</dbReference>
<evidence type="ECO:0000256" key="2">
    <source>
        <dbReference type="SAM" id="Coils"/>
    </source>
</evidence>
<dbReference type="Gene3D" id="3.40.50.720">
    <property type="entry name" value="NAD(P)-binding Rossmann-like Domain"/>
    <property type="match status" value="1"/>
</dbReference>
<dbReference type="PANTHER" id="PTHR21363">
    <property type="entry name" value="PREPHENATE DEHYDROGENASE"/>
    <property type="match status" value="1"/>
</dbReference>
<evidence type="ECO:0000256" key="1">
    <source>
        <dbReference type="ARBA" id="ARBA00023002"/>
    </source>
</evidence>
<gene>
    <name evidence="4" type="ORF">C2869_00350</name>
</gene>